<dbReference type="AlphaFoldDB" id="J0CZJ1"/>
<dbReference type="KEGG" id="adl:AURDEDRAFT_173977"/>
<gene>
    <name evidence="3" type="ORF">AURDEDRAFT_173977</name>
</gene>
<keyword evidence="2" id="KW-0732">Signal</keyword>
<accession>J0CZJ1</accession>
<feature type="chain" id="PRO_5003732647" evidence="2">
    <location>
        <begin position="22"/>
        <end position="180"/>
    </location>
</feature>
<evidence type="ECO:0000313" key="3">
    <source>
        <dbReference type="EMBL" id="EJD37026.1"/>
    </source>
</evidence>
<evidence type="ECO:0000256" key="2">
    <source>
        <dbReference type="SAM" id="SignalP"/>
    </source>
</evidence>
<dbReference type="OrthoDB" id="3262731at2759"/>
<name>J0CZJ1_AURST</name>
<proteinExistence type="predicted"/>
<feature type="compositionally biased region" description="Low complexity" evidence="1">
    <location>
        <begin position="45"/>
        <end position="72"/>
    </location>
</feature>
<feature type="region of interest" description="Disordered" evidence="1">
    <location>
        <begin position="24"/>
        <end position="76"/>
    </location>
</feature>
<sequence length="180" mass="18637">MVNMKLALFAVLAVAATFVAADETETPGNNGTALDEGTGGNSTLPTNGTATNGTATNGTATNGTETPEPTGGSTRRSLKECKYKCPESDLASHPLSLFTPGDSTFTCTYGDSRPCTYQKNCGTLSSENDAGRCPGGATPTVYGCMPGDSNNGGDVKPKLKRGRRSSREIQFDALVKRLGL</sequence>
<reference evidence="4" key="1">
    <citation type="journal article" date="2012" name="Science">
        <title>The Paleozoic origin of enzymatic lignin decomposition reconstructed from 31 fungal genomes.</title>
        <authorList>
            <person name="Floudas D."/>
            <person name="Binder M."/>
            <person name="Riley R."/>
            <person name="Barry K."/>
            <person name="Blanchette R.A."/>
            <person name="Henrissat B."/>
            <person name="Martinez A.T."/>
            <person name="Otillar R."/>
            <person name="Spatafora J.W."/>
            <person name="Yadav J.S."/>
            <person name="Aerts A."/>
            <person name="Benoit I."/>
            <person name="Boyd A."/>
            <person name="Carlson A."/>
            <person name="Copeland A."/>
            <person name="Coutinho P.M."/>
            <person name="de Vries R.P."/>
            <person name="Ferreira P."/>
            <person name="Findley K."/>
            <person name="Foster B."/>
            <person name="Gaskell J."/>
            <person name="Glotzer D."/>
            <person name="Gorecki P."/>
            <person name="Heitman J."/>
            <person name="Hesse C."/>
            <person name="Hori C."/>
            <person name="Igarashi K."/>
            <person name="Jurgens J.A."/>
            <person name="Kallen N."/>
            <person name="Kersten P."/>
            <person name="Kohler A."/>
            <person name="Kuees U."/>
            <person name="Kumar T.K.A."/>
            <person name="Kuo A."/>
            <person name="LaButti K."/>
            <person name="Larrondo L.F."/>
            <person name="Lindquist E."/>
            <person name="Ling A."/>
            <person name="Lombard V."/>
            <person name="Lucas S."/>
            <person name="Lundell T."/>
            <person name="Martin R."/>
            <person name="McLaughlin D.J."/>
            <person name="Morgenstern I."/>
            <person name="Morin E."/>
            <person name="Murat C."/>
            <person name="Nagy L.G."/>
            <person name="Nolan M."/>
            <person name="Ohm R.A."/>
            <person name="Patyshakuliyeva A."/>
            <person name="Rokas A."/>
            <person name="Ruiz-Duenas F.J."/>
            <person name="Sabat G."/>
            <person name="Salamov A."/>
            <person name="Samejima M."/>
            <person name="Schmutz J."/>
            <person name="Slot J.C."/>
            <person name="St John F."/>
            <person name="Stenlid J."/>
            <person name="Sun H."/>
            <person name="Sun S."/>
            <person name="Syed K."/>
            <person name="Tsang A."/>
            <person name="Wiebenga A."/>
            <person name="Young D."/>
            <person name="Pisabarro A."/>
            <person name="Eastwood D.C."/>
            <person name="Martin F."/>
            <person name="Cullen D."/>
            <person name="Grigoriev I.V."/>
            <person name="Hibbett D.S."/>
        </authorList>
    </citation>
    <scope>NUCLEOTIDE SEQUENCE [LARGE SCALE GENOMIC DNA]</scope>
    <source>
        <strain evidence="4">TFB10046</strain>
    </source>
</reference>
<dbReference type="InParanoid" id="J0CZJ1"/>
<dbReference type="EMBL" id="JH687849">
    <property type="protein sequence ID" value="EJD37026.1"/>
    <property type="molecule type" value="Genomic_DNA"/>
</dbReference>
<keyword evidence="4" id="KW-1185">Reference proteome</keyword>
<dbReference type="Proteomes" id="UP000006514">
    <property type="component" value="Unassembled WGS sequence"/>
</dbReference>
<evidence type="ECO:0000313" key="4">
    <source>
        <dbReference type="Proteomes" id="UP000006514"/>
    </source>
</evidence>
<organism evidence="3 4">
    <name type="scientific">Auricularia subglabra (strain TFB-10046 / SS5)</name>
    <name type="common">White-rot fungus</name>
    <name type="synonym">Auricularia delicata (strain TFB10046)</name>
    <dbReference type="NCBI Taxonomy" id="717982"/>
    <lineage>
        <taxon>Eukaryota</taxon>
        <taxon>Fungi</taxon>
        <taxon>Dikarya</taxon>
        <taxon>Basidiomycota</taxon>
        <taxon>Agaricomycotina</taxon>
        <taxon>Agaricomycetes</taxon>
        <taxon>Auriculariales</taxon>
        <taxon>Auriculariaceae</taxon>
        <taxon>Auricularia</taxon>
    </lineage>
</organism>
<feature type="signal peptide" evidence="2">
    <location>
        <begin position="1"/>
        <end position="21"/>
    </location>
</feature>
<evidence type="ECO:0000256" key="1">
    <source>
        <dbReference type="SAM" id="MobiDB-lite"/>
    </source>
</evidence>
<protein>
    <submittedName>
        <fullName evidence="3">Uncharacterized protein</fullName>
    </submittedName>
</protein>